<dbReference type="AlphaFoldDB" id="A0A5M8PBY7"/>
<feature type="compositionally biased region" description="Basic and acidic residues" evidence="1">
    <location>
        <begin position="40"/>
        <end position="52"/>
    </location>
</feature>
<sequence>MADGASSAPLGALTLAIATIEANQQVVIVDVPLLLAQIPVDDHPTGQHDPRPIELAQTG</sequence>
<proteinExistence type="predicted"/>
<evidence type="ECO:0000313" key="3">
    <source>
        <dbReference type="Proteomes" id="UP000324767"/>
    </source>
</evidence>
<name>A0A5M8PBY7_9LECA</name>
<gene>
    <name evidence="2" type="ORF">FRX48_09731</name>
</gene>
<feature type="region of interest" description="Disordered" evidence="1">
    <location>
        <begin position="40"/>
        <end position="59"/>
    </location>
</feature>
<dbReference type="EMBL" id="VXIT01000027">
    <property type="protein sequence ID" value="KAA6406460.1"/>
    <property type="molecule type" value="Genomic_DNA"/>
</dbReference>
<dbReference type="Proteomes" id="UP000324767">
    <property type="component" value="Unassembled WGS sequence"/>
</dbReference>
<protein>
    <submittedName>
        <fullName evidence="2">Uncharacterized protein</fullName>
    </submittedName>
</protein>
<evidence type="ECO:0000256" key="1">
    <source>
        <dbReference type="SAM" id="MobiDB-lite"/>
    </source>
</evidence>
<organism evidence="2 3">
    <name type="scientific">Lasallia pustulata</name>
    <dbReference type="NCBI Taxonomy" id="136370"/>
    <lineage>
        <taxon>Eukaryota</taxon>
        <taxon>Fungi</taxon>
        <taxon>Dikarya</taxon>
        <taxon>Ascomycota</taxon>
        <taxon>Pezizomycotina</taxon>
        <taxon>Lecanoromycetes</taxon>
        <taxon>OSLEUM clade</taxon>
        <taxon>Umbilicariomycetidae</taxon>
        <taxon>Umbilicariales</taxon>
        <taxon>Umbilicariaceae</taxon>
        <taxon>Lasallia</taxon>
    </lineage>
</organism>
<reference evidence="2 3" key="1">
    <citation type="submission" date="2019-09" db="EMBL/GenBank/DDBJ databases">
        <title>The hologenome of the rock-dwelling lichen Lasallia pustulata.</title>
        <authorList>
            <person name="Greshake Tzovaras B."/>
            <person name="Segers F."/>
            <person name="Bicker A."/>
            <person name="Dal Grande F."/>
            <person name="Otte J."/>
            <person name="Hankeln T."/>
            <person name="Schmitt I."/>
            <person name="Ebersberger I."/>
        </authorList>
    </citation>
    <scope>NUCLEOTIDE SEQUENCE [LARGE SCALE GENOMIC DNA]</scope>
    <source>
        <strain evidence="2">A1-1</strain>
    </source>
</reference>
<evidence type="ECO:0000313" key="2">
    <source>
        <dbReference type="EMBL" id="KAA6406460.1"/>
    </source>
</evidence>
<accession>A0A5M8PBY7</accession>
<comment type="caution">
    <text evidence="2">The sequence shown here is derived from an EMBL/GenBank/DDBJ whole genome shotgun (WGS) entry which is preliminary data.</text>
</comment>